<sequence>MPVILDHDWASKIHNHIVELVCTWFEEMDSPSLKIDYDVILNYIIAIRYPSDELWSDILETRIGYAPQGLLSALFYGKGESTQDSECMSVLFSLLISGFRPPKDQRRSIKGILFDAHELTNHLLDDKKIGPLLRAQLGMLVD</sequence>
<proteinExistence type="predicted"/>
<dbReference type="AlphaFoldDB" id="A0A9W9LE07"/>
<comment type="caution">
    <text evidence="1">The sequence shown here is derived from an EMBL/GenBank/DDBJ whole genome shotgun (WGS) entry which is preliminary data.</text>
</comment>
<dbReference type="EMBL" id="JAPQKO010000009">
    <property type="protein sequence ID" value="KAJ5150361.1"/>
    <property type="molecule type" value="Genomic_DNA"/>
</dbReference>
<keyword evidence="2" id="KW-1185">Reference proteome</keyword>
<reference evidence="1" key="2">
    <citation type="journal article" date="2023" name="IMA Fungus">
        <title>Comparative genomic study of the Penicillium genus elucidates a diverse pangenome and 15 lateral gene transfer events.</title>
        <authorList>
            <person name="Petersen C."/>
            <person name="Sorensen T."/>
            <person name="Nielsen M.R."/>
            <person name="Sondergaard T.E."/>
            <person name="Sorensen J.L."/>
            <person name="Fitzpatrick D.A."/>
            <person name="Frisvad J.C."/>
            <person name="Nielsen K.L."/>
        </authorList>
    </citation>
    <scope>NUCLEOTIDE SEQUENCE</scope>
    <source>
        <strain evidence="1">IBT 21917</strain>
    </source>
</reference>
<name>A0A9W9LE07_9EURO</name>
<dbReference type="Proteomes" id="UP001146351">
    <property type="component" value="Unassembled WGS sequence"/>
</dbReference>
<organism evidence="1 2">
    <name type="scientific">Penicillium capsulatum</name>
    <dbReference type="NCBI Taxonomy" id="69766"/>
    <lineage>
        <taxon>Eukaryota</taxon>
        <taxon>Fungi</taxon>
        <taxon>Dikarya</taxon>
        <taxon>Ascomycota</taxon>
        <taxon>Pezizomycotina</taxon>
        <taxon>Eurotiomycetes</taxon>
        <taxon>Eurotiomycetidae</taxon>
        <taxon>Eurotiales</taxon>
        <taxon>Aspergillaceae</taxon>
        <taxon>Penicillium</taxon>
    </lineage>
</organism>
<gene>
    <name evidence="1" type="ORF">N7492_010712</name>
</gene>
<protein>
    <submittedName>
        <fullName evidence="1">Uncharacterized protein</fullName>
    </submittedName>
</protein>
<accession>A0A9W9LE07</accession>
<evidence type="ECO:0000313" key="1">
    <source>
        <dbReference type="EMBL" id="KAJ5150361.1"/>
    </source>
</evidence>
<reference evidence="1" key="1">
    <citation type="submission" date="2022-11" db="EMBL/GenBank/DDBJ databases">
        <authorList>
            <person name="Petersen C."/>
        </authorList>
    </citation>
    <scope>NUCLEOTIDE SEQUENCE</scope>
    <source>
        <strain evidence="1">IBT 21917</strain>
    </source>
</reference>
<evidence type="ECO:0000313" key="2">
    <source>
        <dbReference type="Proteomes" id="UP001146351"/>
    </source>
</evidence>